<proteinExistence type="predicted"/>
<evidence type="ECO:0000313" key="4">
    <source>
        <dbReference type="Proteomes" id="UP000188929"/>
    </source>
</evidence>
<accession>A0A1V2I3T3</accession>
<dbReference type="PANTHER" id="PTHR30461">
    <property type="entry name" value="DNA-INVERTASE FROM LAMBDOID PROPHAGE"/>
    <property type="match status" value="1"/>
</dbReference>
<feature type="domain" description="Recombinase" evidence="2">
    <location>
        <begin position="68"/>
        <end position="207"/>
    </location>
</feature>
<dbReference type="InterPro" id="IPR038109">
    <property type="entry name" value="DNA_bind_recomb_sf"/>
</dbReference>
<dbReference type="RefSeq" id="WP_076820404.1">
    <property type="nucleotide sequence ID" value="NZ_MOMC01000062.1"/>
</dbReference>
<dbReference type="GO" id="GO:0000150">
    <property type="term" value="F:DNA strand exchange activity"/>
    <property type="evidence" value="ECO:0007669"/>
    <property type="project" value="InterPro"/>
</dbReference>
<evidence type="ECO:0000256" key="1">
    <source>
        <dbReference type="SAM" id="MobiDB-lite"/>
    </source>
</evidence>
<dbReference type="OrthoDB" id="3615233at2"/>
<organism evidence="3 4">
    <name type="scientific">Pseudofrankia asymbiotica</name>
    <dbReference type="NCBI Taxonomy" id="1834516"/>
    <lineage>
        <taxon>Bacteria</taxon>
        <taxon>Bacillati</taxon>
        <taxon>Actinomycetota</taxon>
        <taxon>Actinomycetes</taxon>
        <taxon>Frankiales</taxon>
        <taxon>Frankiaceae</taxon>
        <taxon>Pseudofrankia</taxon>
    </lineage>
</organism>
<dbReference type="InterPro" id="IPR011109">
    <property type="entry name" value="DNA_bind_recombinase_dom"/>
</dbReference>
<dbReference type="InterPro" id="IPR050639">
    <property type="entry name" value="SSR_resolvase"/>
</dbReference>
<dbReference type="GO" id="GO:0003677">
    <property type="term" value="F:DNA binding"/>
    <property type="evidence" value="ECO:0007669"/>
    <property type="project" value="InterPro"/>
</dbReference>
<comment type="caution">
    <text evidence="3">The sequence shown here is derived from an EMBL/GenBank/DDBJ whole genome shotgun (WGS) entry which is preliminary data.</text>
</comment>
<sequence length="232" mass="25747">MSDLLPIPALPPAPPEPQRQPGRWWRLTHPRAARQARLLAAHHAWTTERARQAQIDLVRAGYHLGPVPYGYQPHRVTLFNHQGQPRRHVRLVIDPGPAALVATIFRLRVDHQVPTSSIATSLQRIQNQWSDISDPATGLPRPWTSTSVGRILANPVYTGATVWGRTANGQPVPPDQWVICPHAHEPIIDGRTFHRAQLLAPASQGVFSPRLLPWEFLGSDGPHGEGIGQVMQ</sequence>
<dbReference type="Gene3D" id="3.90.1750.20">
    <property type="entry name" value="Putative Large Serine Recombinase, Chain B, Domain 2"/>
    <property type="match status" value="1"/>
</dbReference>
<dbReference type="Proteomes" id="UP000188929">
    <property type="component" value="Unassembled WGS sequence"/>
</dbReference>
<keyword evidence="4" id="KW-1185">Reference proteome</keyword>
<feature type="compositionally biased region" description="Pro residues" evidence="1">
    <location>
        <begin position="8"/>
        <end position="18"/>
    </location>
</feature>
<dbReference type="EMBL" id="MOMC01000062">
    <property type="protein sequence ID" value="ONH25235.1"/>
    <property type="molecule type" value="Genomic_DNA"/>
</dbReference>
<protein>
    <submittedName>
        <fullName evidence="3">Recombinase</fullName>
    </submittedName>
</protein>
<gene>
    <name evidence="3" type="ORF">BL253_28110</name>
</gene>
<dbReference type="STRING" id="1834516.BL253_28110"/>
<dbReference type="Pfam" id="PF07508">
    <property type="entry name" value="Recombinase"/>
    <property type="match status" value="1"/>
</dbReference>
<dbReference type="PANTHER" id="PTHR30461:SF23">
    <property type="entry name" value="DNA RECOMBINASE-RELATED"/>
    <property type="match status" value="1"/>
</dbReference>
<evidence type="ECO:0000259" key="2">
    <source>
        <dbReference type="PROSITE" id="PS51737"/>
    </source>
</evidence>
<dbReference type="PROSITE" id="PS51737">
    <property type="entry name" value="RECOMBINASE_DNA_BIND"/>
    <property type="match status" value="1"/>
</dbReference>
<feature type="region of interest" description="Disordered" evidence="1">
    <location>
        <begin position="1"/>
        <end position="22"/>
    </location>
</feature>
<evidence type="ECO:0000313" key="3">
    <source>
        <dbReference type="EMBL" id="ONH25235.1"/>
    </source>
</evidence>
<dbReference type="AlphaFoldDB" id="A0A1V2I3T3"/>
<name>A0A1V2I3T3_9ACTN</name>
<reference evidence="4" key="1">
    <citation type="submission" date="2016-10" db="EMBL/GenBank/DDBJ databases">
        <title>Frankia sp. NRRL B-16386 Genome sequencing.</title>
        <authorList>
            <person name="Ghodhbane-Gtari F."/>
            <person name="Swanson E."/>
            <person name="Gueddou A."/>
            <person name="Hezbri K."/>
            <person name="Ktari K."/>
            <person name="Nouioui I."/>
            <person name="Morris K."/>
            <person name="Simpson S."/>
            <person name="Abebe-Akele F."/>
            <person name="Thomas K."/>
            <person name="Gtari M."/>
            <person name="Tisa L.S."/>
        </authorList>
    </citation>
    <scope>NUCLEOTIDE SEQUENCE [LARGE SCALE GENOMIC DNA]</scope>
    <source>
        <strain evidence="4">NRRL B-16386</strain>
    </source>
</reference>